<evidence type="ECO:0000256" key="2">
    <source>
        <dbReference type="SAM" id="MobiDB-lite"/>
    </source>
</evidence>
<gene>
    <name evidence="4" type="ORF">HOLleu_39047</name>
</gene>
<dbReference type="GO" id="GO:0003676">
    <property type="term" value="F:nucleic acid binding"/>
    <property type="evidence" value="ECO:0007669"/>
    <property type="project" value="InterPro"/>
</dbReference>
<dbReference type="PANTHER" id="PTHR23095">
    <property type="entry name" value="PARANEOPLASTIC ANTIGEN"/>
    <property type="match status" value="1"/>
</dbReference>
<keyword evidence="1" id="KW-0862">Zinc</keyword>
<dbReference type="OrthoDB" id="10065209at2759"/>
<evidence type="ECO:0000313" key="4">
    <source>
        <dbReference type="EMBL" id="KAJ8021755.1"/>
    </source>
</evidence>
<feature type="compositionally biased region" description="Low complexity" evidence="2">
    <location>
        <begin position="7"/>
        <end position="17"/>
    </location>
</feature>
<keyword evidence="1" id="KW-0863">Zinc-finger</keyword>
<dbReference type="Gene3D" id="4.10.60.10">
    <property type="entry name" value="Zinc finger, CCHC-type"/>
    <property type="match status" value="1"/>
</dbReference>
<name>A0A9Q1BCP6_HOLLE</name>
<sequence length="341" mass="37796">MAEEEGTPGSSNGSGNSPPTPAPAVYIPVNHQIQTFVGDPISANDPSWEEWVGSLSAAIKAWRTPDDQQAELALRYLGGVARREVLVLEEAKRTTLKGVLDHLEAIYGDHTPLVKLMGEFYARCQQRDESIRQYSLCLEELLRRVALRYPQALPNADRTLRDKFVDGIKSHTIRMELKKEVRKRDGITFPQVKAEALELEKATRINGTEDVIGVGLQQIGAPTTSTQDPASLTGMGMGFQEWQRTMEAAFSNMQQQMQQLQVTVAMAMSTPRAQPPVGRRMTDKFTEDGRPICRNCNRPGHIARYCREPRNPPRNPPQNLSADAATSTPPPTPANPNESTP</sequence>
<evidence type="ECO:0000256" key="1">
    <source>
        <dbReference type="PROSITE-ProRule" id="PRU00047"/>
    </source>
</evidence>
<comment type="caution">
    <text evidence="4">The sequence shown here is derived from an EMBL/GenBank/DDBJ whole genome shotgun (WGS) entry which is preliminary data.</text>
</comment>
<dbReference type="SUPFAM" id="SSF57756">
    <property type="entry name" value="Retrovirus zinc finger-like domains"/>
    <property type="match status" value="1"/>
</dbReference>
<evidence type="ECO:0000259" key="3">
    <source>
        <dbReference type="PROSITE" id="PS50158"/>
    </source>
</evidence>
<proteinExistence type="predicted"/>
<keyword evidence="1" id="KW-0479">Metal-binding</keyword>
<reference evidence="4" key="1">
    <citation type="submission" date="2021-10" db="EMBL/GenBank/DDBJ databases">
        <title>Tropical sea cucumber genome reveals ecological adaptation and Cuvierian tubules defense mechanism.</title>
        <authorList>
            <person name="Chen T."/>
        </authorList>
    </citation>
    <scope>NUCLEOTIDE SEQUENCE</scope>
    <source>
        <strain evidence="4">Nanhai2018</strain>
        <tissue evidence="4">Muscle</tissue>
    </source>
</reference>
<dbReference type="SMART" id="SM00343">
    <property type="entry name" value="ZnF_C2HC"/>
    <property type="match status" value="1"/>
</dbReference>
<dbReference type="InterPro" id="IPR001878">
    <property type="entry name" value="Znf_CCHC"/>
</dbReference>
<dbReference type="EMBL" id="JAIZAY010000021">
    <property type="protein sequence ID" value="KAJ8021755.1"/>
    <property type="molecule type" value="Genomic_DNA"/>
</dbReference>
<protein>
    <recommendedName>
        <fullName evidence="3">CCHC-type domain-containing protein</fullName>
    </recommendedName>
</protein>
<dbReference type="InterPro" id="IPR036875">
    <property type="entry name" value="Znf_CCHC_sf"/>
</dbReference>
<dbReference type="Proteomes" id="UP001152320">
    <property type="component" value="Chromosome 21"/>
</dbReference>
<feature type="region of interest" description="Disordered" evidence="2">
    <location>
        <begin position="1"/>
        <end position="25"/>
    </location>
</feature>
<keyword evidence="5" id="KW-1185">Reference proteome</keyword>
<dbReference type="PANTHER" id="PTHR23095:SF46">
    <property type="entry name" value="GAG PROTEIN"/>
    <property type="match status" value="1"/>
</dbReference>
<dbReference type="InterPro" id="IPR048270">
    <property type="entry name" value="PNMA_C"/>
</dbReference>
<dbReference type="GO" id="GO:0008270">
    <property type="term" value="F:zinc ion binding"/>
    <property type="evidence" value="ECO:0007669"/>
    <property type="project" value="UniProtKB-KW"/>
</dbReference>
<accession>A0A9Q1BCP6</accession>
<evidence type="ECO:0000313" key="5">
    <source>
        <dbReference type="Proteomes" id="UP001152320"/>
    </source>
</evidence>
<dbReference type="InterPro" id="IPR026523">
    <property type="entry name" value="PNMA"/>
</dbReference>
<feature type="region of interest" description="Disordered" evidence="2">
    <location>
        <begin position="305"/>
        <end position="341"/>
    </location>
</feature>
<feature type="domain" description="CCHC-type" evidence="3">
    <location>
        <begin position="293"/>
        <end position="308"/>
    </location>
</feature>
<organism evidence="4 5">
    <name type="scientific">Holothuria leucospilota</name>
    <name type="common">Black long sea cucumber</name>
    <name type="synonym">Mertensiothuria leucospilota</name>
    <dbReference type="NCBI Taxonomy" id="206669"/>
    <lineage>
        <taxon>Eukaryota</taxon>
        <taxon>Metazoa</taxon>
        <taxon>Echinodermata</taxon>
        <taxon>Eleutherozoa</taxon>
        <taxon>Echinozoa</taxon>
        <taxon>Holothuroidea</taxon>
        <taxon>Aspidochirotacea</taxon>
        <taxon>Aspidochirotida</taxon>
        <taxon>Holothuriidae</taxon>
        <taxon>Holothuria</taxon>
    </lineage>
</organism>
<dbReference type="AlphaFoldDB" id="A0A9Q1BCP6"/>
<dbReference type="PROSITE" id="PS50158">
    <property type="entry name" value="ZF_CCHC"/>
    <property type="match status" value="1"/>
</dbReference>
<dbReference type="Pfam" id="PF14893">
    <property type="entry name" value="PNMA"/>
    <property type="match status" value="1"/>
</dbReference>